<dbReference type="PANTHER" id="PTHR23411">
    <property type="entry name" value="TAPASIN"/>
    <property type="match status" value="1"/>
</dbReference>
<name>A0A6J0UD81_9SAUR</name>
<dbReference type="Gene3D" id="2.60.40.10">
    <property type="entry name" value="Immunoglobulins"/>
    <property type="match status" value="6"/>
</dbReference>
<feature type="domain" description="Ig-like" evidence="4">
    <location>
        <begin position="424"/>
        <end position="490"/>
    </location>
</feature>
<dbReference type="KEGG" id="pvt:110083979"/>
<dbReference type="InterPro" id="IPR013106">
    <property type="entry name" value="Ig_V-set"/>
</dbReference>
<reference evidence="6" key="2">
    <citation type="submission" date="2025-08" db="UniProtKB">
        <authorList>
            <consortium name="RefSeq"/>
        </authorList>
    </citation>
    <scope>IDENTIFICATION</scope>
</reference>
<evidence type="ECO:0000259" key="4">
    <source>
        <dbReference type="PROSITE" id="PS50835"/>
    </source>
</evidence>
<dbReference type="InterPro" id="IPR036179">
    <property type="entry name" value="Ig-like_dom_sf"/>
</dbReference>
<dbReference type="OrthoDB" id="9983389at2759"/>
<dbReference type="InterPro" id="IPR050380">
    <property type="entry name" value="Immune_Resp_Modulators"/>
</dbReference>
<proteinExistence type="predicted"/>
<dbReference type="GeneID" id="110083979"/>
<feature type="domain" description="Ig-like" evidence="4">
    <location>
        <begin position="148"/>
        <end position="254"/>
    </location>
</feature>
<dbReference type="InterPro" id="IPR007110">
    <property type="entry name" value="Ig-like_dom"/>
</dbReference>
<keyword evidence="2" id="KW-0812">Transmembrane</keyword>
<dbReference type="CTD" id="374383"/>
<feature type="signal peptide" evidence="3">
    <location>
        <begin position="1"/>
        <end position="30"/>
    </location>
</feature>
<evidence type="ECO:0000256" key="3">
    <source>
        <dbReference type="SAM" id="SignalP"/>
    </source>
</evidence>
<dbReference type="Pfam" id="PF07654">
    <property type="entry name" value="C1-set"/>
    <property type="match status" value="4"/>
</dbReference>
<dbReference type="SMART" id="SM00409">
    <property type="entry name" value="IG"/>
    <property type="match status" value="2"/>
</dbReference>
<dbReference type="Proteomes" id="UP001652642">
    <property type="component" value="Chromosome 1"/>
</dbReference>
<sequence>MNRGRGLEGGNGCLLTLLVGLGQLLQSAETMEVKMSRQRTAHFGEDVVLQCDIIEHSPSELDIKKMAVVWHQETSGVNGKKELYLFLGGKHTSNRNGSRLDESELEKGNAALFLPQIQAKDEGAYTCSVTVTPDHAEGTTILEVLAEPVVSLTPSKVTVERGTEKTLSCTVDKFYPSSIVIYWQKISKHTQDQSVSAKDICNELPVENGDSTFSVSSKLRLQPSSQDDGNNYSCIVEHRSFPVKAVFSAILTVTDPPVDWKVQALPIVLVFVVLVIIILCGIAYYAYLSKRQPTIMAMVGNTDLKHLEQARLQCLFSGFRPKHLDLAFFLIIHPQNKKQKIFSWNTSALGNVEQGNENVPLLQQQDMFSFYPTLLAKPRRTFDASCQIYILPDVRTVENFELLLEVKHGALQHTETKAFRVTAPPLLDQIQCATDMPKSDEPLRLSCRIHSYFPQTINVQWYKNDLPLQTKPFVSSSAEGPDGFFSCSSSITYCPEASDIGTRFFCKANLTDSQQCRESVWELKTLVFVPQVSQIQCEPTMPECGKPITLSCTVENFFPDECDICWKRDFEELSCAISRTEEQWHDDESNLYCKKSQIFFTPSAEDHAVNFTAEITHCNTRKRKSYPLMLKGFPKVTDIFLEPTDAEYGNKLSVRCDVTDFCPGDINIDWFHDNHLVRNDIITEDPMEDSNGCYKLSSTFQLTPTAFDFNKAISCRVSHEKLRKPIVKEVYLKLPAKSPIVSEIKLKQNSKSISLEISISHFAPQDIRVIWYKDWEKISEEHNPKDIRIIENLCYFVSKIELNQTEEVFKKTIRCEISHPSTQSFKEKSIVLGNRDPGPTSEKNNN</sequence>
<accession>A0A6J0UD81</accession>
<dbReference type="InterPro" id="IPR003597">
    <property type="entry name" value="Ig_C1-set"/>
</dbReference>
<dbReference type="InterPro" id="IPR003599">
    <property type="entry name" value="Ig_sub"/>
</dbReference>
<keyword evidence="6" id="KW-0675">Receptor</keyword>
<protein>
    <submittedName>
        <fullName evidence="6">Natural cytotoxicity triggering receptor 3 ligand 1</fullName>
    </submittedName>
</protein>
<evidence type="ECO:0000256" key="2">
    <source>
        <dbReference type="SAM" id="Phobius"/>
    </source>
</evidence>
<feature type="chain" id="PRO_5047358453" evidence="3">
    <location>
        <begin position="31"/>
        <end position="846"/>
    </location>
</feature>
<gene>
    <name evidence="6" type="primary">NCR3LG1</name>
</gene>
<feature type="domain" description="Ig-like" evidence="4">
    <location>
        <begin position="634"/>
        <end position="727"/>
    </location>
</feature>
<keyword evidence="5" id="KW-1185">Reference proteome</keyword>
<dbReference type="SMART" id="SM00407">
    <property type="entry name" value="IGc1"/>
    <property type="match status" value="2"/>
</dbReference>
<keyword evidence="3" id="KW-0732">Signal</keyword>
<evidence type="ECO:0000313" key="5">
    <source>
        <dbReference type="Proteomes" id="UP001652642"/>
    </source>
</evidence>
<dbReference type="PROSITE" id="PS50835">
    <property type="entry name" value="IG_LIKE"/>
    <property type="match status" value="5"/>
</dbReference>
<dbReference type="InterPro" id="IPR003006">
    <property type="entry name" value="Ig/MHC_CS"/>
</dbReference>
<keyword evidence="2" id="KW-1133">Transmembrane helix</keyword>
<feature type="domain" description="Ig-like" evidence="4">
    <location>
        <begin position="44"/>
        <end position="130"/>
    </location>
</feature>
<keyword evidence="2" id="KW-0472">Membrane</keyword>
<reference evidence="5" key="1">
    <citation type="submission" date="2025-05" db="UniProtKB">
        <authorList>
            <consortium name="RefSeq"/>
        </authorList>
    </citation>
    <scope>NUCLEOTIDE SEQUENCE [LARGE SCALE GENOMIC DNA]</scope>
</reference>
<feature type="transmembrane region" description="Helical" evidence="2">
    <location>
        <begin position="264"/>
        <end position="288"/>
    </location>
</feature>
<dbReference type="AlphaFoldDB" id="A0A6J0UD81"/>
<dbReference type="RefSeq" id="XP_020658592.2">
    <property type="nucleotide sequence ID" value="XM_020802933.2"/>
</dbReference>
<dbReference type="PROSITE" id="PS00290">
    <property type="entry name" value="IG_MHC"/>
    <property type="match status" value="1"/>
</dbReference>
<organism evidence="5 6">
    <name type="scientific">Pogona vitticeps</name>
    <name type="common">central bearded dragon</name>
    <dbReference type="NCBI Taxonomy" id="103695"/>
    <lineage>
        <taxon>Eukaryota</taxon>
        <taxon>Metazoa</taxon>
        <taxon>Chordata</taxon>
        <taxon>Craniata</taxon>
        <taxon>Vertebrata</taxon>
        <taxon>Euteleostomi</taxon>
        <taxon>Lepidosauria</taxon>
        <taxon>Squamata</taxon>
        <taxon>Bifurcata</taxon>
        <taxon>Unidentata</taxon>
        <taxon>Episquamata</taxon>
        <taxon>Toxicofera</taxon>
        <taxon>Iguania</taxon>
        <taxon>Acrodonta</taxon>
        <taxon>Agamidae</taxon>
        <taxon>Amphibolurinae</taxon>
        <taxon>Pogona</taxon>
    </lineage>
</organism>
<feature type="domain" description="Ig-like" evidence="4">
    <location>
        <begin position="530"/>
        <end position="612"/>
    </location>
</feature>
<dbReference type="CDD" id="cd00098">
    <property type="entry name" value="IgC1"/>
    <property type="match status" value="2"/>
</dbReference>
<evidence type="ECO:0000313" key="6">
    <source>
        <dbReference type="RefSeq" id="XP_020658592.2"/>
    </source>
</evidence>
<dbReference type="InterPro" id="IPR013783">
    <property type="entry name" value="Ig-like_fold"/>
</dbReference>
<dbReference type="SUPFAM" id="SSF48726">
    <property type="entry name" value="Immunoglobulin"/>
    <property type="match status" value="6"/>
</dbReference>
<keyword evidence="1" id="KW-0393">Immunoglobulin domain</keyword>
<dbReference type="InParanoid" id="A0A6J0UD81"/>
<dbReference type="Pfam" id="PF07686">
    <property type="entry name" value="V-set"/>
    <property type="match status" value="1"/>
</dbReference>
<evidence type="ECO:0000256" key="1">
    <source>
        <dbReference type="ARBA" id="ARBA00023319"/>
    </source>
</evidence>